<evidence type="ECO:0000256" key="1">
    <source>
        <dbReference type="ARBA" id="ARBA00009477"/>
    </source>
</evidence>
<dbReference type="SUPFAM" id="SSF111369">
    <property type="entry name" value="HlyD-like secretion proteins"/>
    <property type="match status" value="2"/>
</dbReference>
<keyword evidence="2" id="KW-1133">Transmembrane helix</keyword>
<dbReference type="Pfam" id="PF25917">
    <property type="entry name" value="BSH_RND"/>
    <property type="match status" value="1"/>
</dbReference>
<dbReference type="PANTHER" id="PTHR30386">
    <property type="entry name" value="MEMBRANE FUSION SUBUNIT OF EMRAB-TOLC MULTIDRUG EFFLUX PUMP"/>
    <property type="match status" value="1"/>
</dbReference>
<evidence type="ECO:0000259" key="4">
    <source>
        <dbReference type="Pfam" id="PF25963"/>
    </source>
</evidence>
<accession>A0A2S9IF26</accession>
<dbReference type="Gene3D" id="2.40.30.170">
    <property type="match status" value="1"/>
</dbReference>
<evidence type="ECO:0000313" key="5">
    <source>
        <dbReference type="EMBL" id="PRD16395.1"/>
    </source>
</evidence>
<dbReference type="RefSeq" id="WP_105591838.1">
    <property type="nucleotide sequence ID" value="NZ_PDET01000003.1"/>
</dbReference>
<organism evidence="5 6">
    <name type="scientific">Pantoea coffeiphila</name>
    <dbReference type="NCBI Taxonomy" id="1465635"/>
    <lineage>
        <taxon>Bacteria</taxon>
        <taxon>Pseudomonadati</taxon>
        <taxon>Pseudomonadota</taxon>
        <taxon>Gammaproteobacteria</taxon>
        <taxon>Enterobacterales</taxon>
        <taxon>Erwiniaceae</taxon>
        <taxon>Pantoea</taxon>
    </lineage>
</organism>
<evidence type="ECO:0000259" key="3">
    <source>
        <dbReference type="Pfam" id="PF25917"/>
    </source>
</evidence>
<dbReference type="AlphaFoldDB" id="A0A2S9IF26"/>
<dbReference type="Gene3D" id="1.10.287.470">
    <property type="entry name" value="Helix hairpin bin"/>
    <property type="match status" value="2"/>
</dbReference>
<dbReference type="Proteomes" id="UP000239181">
    <property type="component" value="Unassembled WGS sequence"/>
</dbReference>
<sequence>MTLLKLTKKNVPVVAGAAVLAVAAGIGFGLLGDSADQRTNDAFIRADYTVVTPRITGQIARVAVKDNQYVEQGQLLVEIDDRDLLSELNAAEASVVVQQATVDNASASLAQQQSMIAQADATLAASRAGYVFAKAELARYLDLAAHGAGSQQNAQLARSRIDTAQANVARDTATLNAARAKTVVLQAEFQRAQGELQRSQAMLDTARLNLSYTKILAPIAGWVGQRVVREGAYVTPGTPMLAVVPLNKAYVVANFQETQLEHVRPGQRVDIRVDSFGGALLHGVVNSFAPATGVTFSAITPDNATGNFTKVVQRIPVKIELDGGQRQAEQLRVGMAVEATIHTVKAGEKS</sequence>
<dbReference type="OrthoDB" id="9811754at2"/>
<proteinExistence type="inferred from homology"/>
<feature type="transmembrane region" description="Helical" evidence="2">
    <location>
        <begin position="12"/>
        <end position="31"/>
    </location>
</feature>
<keyword evidence="6" id="KW-1185">Reference proteome</keyword>
<feature type="domain" description="p-hydroxybenzoic acid efflux pump subunit AaeA-like beta-barrel" evidence="4">
    <location>
        <begin position="250"/>
        <end position="339"/>
    </location>
</feature>
<dbReference type="PANTHER" id="PTHR30386:SF24">
    <property type="entry name" value="MULTIDRUG RESISTANCE EFFLUX PUMP"/>
    <property type="match status" value="1"/>
</dbReference>
<evidence type="ECO:0000313" key="6">
    <source>
        <dbReference type="Proteomes" id="UP000239181"/>
    </source>
</evidence>
<reference evidence="5 6" key="1">
    <citation type="submission" date="2017-10" db="EMBL/GenBank/DDBJ databases">
        <title>Draft genome of two endophytic bacteria isolated from 'guarana' Paullinia cupana (Mart.) Ducke.</title>
        <authorList>
            <person name="Siqueira K.A."/>
            <person name="Liotti R.G."/>
            <person name="Mendes T.A."/>
            <person name="Soares M.A."/>
        </authorList>
    </citation>
    <scope>NUCLEOTIDE SEQUENCE [LARGE SCALE GENOMIC DNA]</scope>
    <source>
        <strain evidence="5 6">342</strain>
    </source>
</reference>
<keyword evidence="2" id="KW-0812">Transmembrane</keyword>
<dbReference type="InterPro" id="IPR050739">
    <property type="entry name" value="MFP"/>
</dbReference>
<dbReference type="InterPro" id="IPR058634">
    <property type="entry name" value="AaeA-lik-b-barrel"/>
</dbReference>
<name>A0A2S9IF26_9GAMM</name>
<gene>
    <name evidence="5" type="ORF">CQW29_06185</name>
</gene>
<comment type="similarity">
    <text evidence="1">Belongs to the membrane fusion protein (MFP) (TC 8.A.1) family.</text>
</comment>
<keyword evidence="2" id="KW-0472">Membrane</keyword>
<dbReference type="PRINTS" id="PR01490">
    <property type="entry name" value="RTXTOXIND"/>
</dbReference>
<dbReference type="Gene3D" id="2.40.50.100">
    <property type="match status" value="1"/>
</dbReference>
<dbReference type="GO" id="GO:0055085">
    <property type="term" value="P:transmembrane transport"/>
    <property type="evidence" value="ECO:0007669"/>
    <property type="project" value="InterPro"/>
</dbReference>
<dbReference type="EMBL" id="PDET01000003">
    <property type="protein sequence ID" value="PRD16395.1"/>
    <property type="molecule type" value="Genomic_DNA"/>
</dbReference>
<evidence type="ECO:0000256" key="2">
    <source>
        <dbReference type="SAM" id="Phobius"/>
    </source>
</evidence>
<dbReference type="Pfam" id="PF25963">
    <property type="entry name" value="Beta-barrel_AAEA"/>
    <property type="match status" value="1"/>
</dbReference>
<dbReference type="InterPro" id="IPR058625">
    <property type="entry name" value="MdtA-like_BSH"/>
</dbReference>
<feature type="domain" description="Multidrug resistance protein MdtA-like barrel-sandwich hybrid" evidence="3">
    <location>
        <begin position="51"/>
        <end position="244"/>
    </location>
</feature>
<protein>
    <submittedName>
        <fullName evidence="5">Efflux transporter periplasmic adaptor subunit</fullName>
    </submittedName>
</protein>
<comment type="caution">
    <text evidence="5">The sequence shown here is derived from an EMBL/GenBank/DDBJ whole genome shotgun (WGS) entry which is preliminary data.</text>
</comment>